<dbReference type="Pfam" id="PF08002">
    <property type="entry name" value="DUF1697"/>
    <property type="match status" value="1"/>
</dbReference>
<dbReference type="KEGG" id="falb:HYN59_14495"/>
<protein>
    <submittedName>
        <fullName evidence="1">DUF1697 domain-containing protein</fullName>
    </submittedName>
</protein>
<evidence type="ECO:0000313" key="1">
    <source>
        <dbReference type="EMBL" id="AWH86244.1"/>
    </source>
</evidence>
<dbReference type="OrthoDB" id="9806494at2"/>
<sequence>MPAYLALLRGINVSGKKIIKMEDLRKLMESAGYGNVKTYIQSGNVIFSSVEKSKEKLAEAIEKLIEGQYGFDVSVFVVDKNDLDKAVDNNPFTEGKVPEEAGTKKIYVTFLSEVPSEESMEKLRQAPIGDDVIALHENILYFRLAIGAADSKLSNNLIESKLKLKATTRNWNTTLKLLEMLENT</sequence>
<gene>
    <name evidence="1" type="ORF">HYN59_14495</name>
</gene>
<keyword evidence="2" id="KW-1185">Reference proteome</keyword>
<dbReference type="AlphaFoldDB" id="A0A2S1R0T2"/>
<accession>A0A2S1R0T2</accession>
<name>A0A2S1R0T2_9FLAO</name>
<evidence type="ECO:0000313" key="2">
    <source>
        <dbReference type="Proteomes" id="UP000244929"/>
    </source>
</evidence>
<dbReference type="SUPFAM" id="SSF160379">
    <property type="entry name" value="SP0830-like"/>
    <property type="match status" value="1"/>
</dbReference>
<proteinExistence type="predicted"/>
<dbReference type="Gene3D" id="3.30.70.1280">
    <property type="entry name" value="SP0830-like domains"/>
    <property type="match status" value="1"/>
</dbReference>
<dbReference type="PANTHER" id="PTHR36439">
    <property type="entry name" value="BLL4334 PROTEIN"/>
    <property type="match status" value="1"/>
</dbReference>
<dbReference type="Gene3D" id="3.30.70.1260">
    <property type="entry name" value="bacterial protein sp0830 like"/>
    <property type="match status" value="1"/>
</dbReference>
<organism evidence="1 2">
    <name type="scientific">Flavobacterium album</name>
    <dbReference type="NCBI Taxonomy" id="2175091"/>
    <lineage>
        <taxon>Bacteria</taxon>
        <taxon>Pseudomonadati</taxon>
        <taxon>Bacteroidota</taxon>
        <taxon>Flavobacteriia</taxon>
        <taxon>Flavobacteriales</taxon>
        <taxon>Flavobacteriaceae</taxon>
        <taxon>Flavobacterium</taxon>
    </lineage>
</organism>
<dbReference type="RefSeq" id="WP_108778967.1">
    <property type="nucleotide sequence ID" value="NZ_CP029186.1"/>
</dbReference>
<dbReference type="PANTHER" id="PTHR36439:SF1">
    <property type="entry name" value="DUF1697 DOMAIN-CONTAINING PROTEIN"/>
    <property type="match status" value="1"/>
</dbReference>
<dbReference type="InterPro" id="IPR012545">
    <property type="entry name" value="DUF1697"/>
</dbReference>
<dbReference type="PIRSF" id="PIRSF008502">
    <property type="entry name" value="UCP008502"/>
    <property type="match status" value="1"/>
</dbReference>
<reference evidence="1 2" key="1">
    <citation type="submission" date="2018-04" db="EMBL/GenBank/DDBJ databases">
        <title>Genome sequencing of Flavobacterium sp. HYN0059.</title>
        <authorList>
            <person name="Yi H."/>
            <person name="Baek C."/>
        </authorList>
    </citation>
    <scope>NUCLEOTIDE SEQUENCE [LARGE SCALE GENOMIC DNA]</scope>
    <source>
        <strain evidence="1 2">HYN0059</strain>
    </source>
</reference>
<dbReference type="EMBL" id="CP029186">
    <property type="protein sequence ID" value="AWH86244.1"/>
    <property type="molecule type" value="Genomic_DNA"/>
</dbReference>
<dbReference type="Proteomes" id="UP000244929">
    <property type="component" value="Chromosome"/>
</dbReference>